<evidence type="ECO:0000256" key="9">
    <source>
        <dbReference type="SAM" id="Phobius"/>
    </source>
</evidence>
<feature type="modified residue" description="4-aspartylphosphate" evidence="8">
    <location>
        <position position="717"/>
    </location>
</feature>
<evidence type="ECO:0000259" key="11">
    <source>
        <dbReference type="PROSITE" id="PS50110"/>
    </source>
</evidence>
<keyword evidence="9" id="KW-0472">Membrane</keyword>
<dbReference type="InterPro" id="IPR003594">
    <property type="entry name" value="HATPase_dom"/>
</dbReference>
<dbReference type="Gene3D" id="3.30.565.10">
    <property type="entry name" value="Histidine kinase-like ATPase, C-terminal domain"/>
    <property type="match status" value="1"/>
</dbReference>
<accession>A0A975IWE4</accession>
<name>A0A975IWE4_9CAUL</name>
<dbReference type="RefSeq" id="WP_211940038.1">
    <property type="nucleotide sequence ID" value="NZ_CP073078.1"/>
</dbReference>
<dbReference type="FunFam" id="3.30.565.10:FF:000010">
    <property type="entry name" value="Sensor histidine kinase RcsC"/>
    <property type="match status" value="1"/>
</dbReference>
<feature type="domain" description="Response regulatory" evidence="11">
    <location>
        <begin position="668"/>
        <end position="784"/>
    </location>
</feature>
<dbReference type="Gene3D" id="1.10.287.130">
    <property type="match status" value="1"/>
</dbReference>
<evidence type="ECO:0000256" key="8">
    <source>
        <dbReference type="PROSITE-ProRule" id="PRU00169"/>
    </source>
</evidence>
<evidence type="ECO:0000256" key="1">
    <source>
        <dbReference type="ARBA" id="ARBA00000085"/>
    </source>
</evidence>
<dbReference type="SUPFAM" id="SSF158472">
    <property type="entry name" value="HAMP domain-like"/>
    <property type="match status" value="1"/>
</dbReference>
<evidence type="ECO:0000256" key="7">
    <source>
        <dbReference type="ARBA" id="ARBA00023012"/>
    </source>
</evidence>
<dbReference type="Pfam" id="PF00512">
    <property type="entry name" value="HisKA"/>
    <property type="match status" value="1"/>
</dbReference>
<dbReference type="GO" id="GO:0000155">
    <property type="term" value="F:phosphorelay sensor kinase activity"/>
    <property type="evidence" value="ECO:0007669"/>
    <property type="project" value="InterPro"/>
</dbReference>
<dbReference type="Pfam" id="PF02518">
    <property type="entry name" value="HATPase_c"/>
    <property type="match status" value="1"/>
</dbReference>
<keyword evidence="6" id="KW-0418">Kinase</keyword>
<evidence type="ECO:0000256" key="6">
    <source>
        <dbReference type="ARBA" id="ARBA00022777"/>
    </source>
</evidence>
<keyword evidence="9" id="KW-1133">Transmembrane helix</keyword>
<dbReference type="SUPFAM" id="SSF55874">
    <property type="entry name" value="ATPase domain of HSP90 chaperone/DNA topoisomerase II/histidine kinase"/>
    <property type="match status" value="1"/>
</dbReference>
<dbReference type="Pfam" id="PF00672">
    <property type="entry name" value="HAMP"/>
    <property type="match status" value="1"/>
</dbReference>
<dbReference type="SMART" id="SM00387">
    <property type="entry name" value="HATPase_c"/>
    <property type="match status" value="1"/>
</dbReference>
<dbReference type="CDD" id="cd16922">
    <property type="entry name" value="HATPase_EvgS-ArcB-TorS-like"/>
    <property type="match status" value="1"/>
</dbReference>
<dbReference type="Proteomes" id="UP000676409">
    <property type="component" value="Chromosome"/>
</dbReference>
<dbReference type="SUPFAM" id="SSF52172">
    <property type="entry name" value="CheY-like"/>
    <property type="match status" value="1"/>
</dbReference>
<keyword evidence="14" id="KW-1185">Reference proteome</keyword>
<dbReference type="InterPro" id="IPR036890">
    <property type="entry name" value="HATPase_C_sf"/>
</dbReference>
<dbReference type="PANTHER" id="PTHR45339">
    <property type="entry name" value="HYBRID SIGNAL TRANSDUCTION HISTIDINE KINASE J"/>
    <property type="match status" value="1"/>
</dbReference>
<evidence type="ECO:0000256" key="3">
    <source>
        <dbReference type="ARBA" id="ARBA00012438"/>
    </source>
</evidence>
<feature type="transmembrane region" description="Helical" evidence="9">
    <location>
        <begin position="325"/>
        <end position="346"/>
    </location>
</feature>
<comment type="catalytic activity">
    <reaction evidence="1">
        <text>ATP + protein L-histidine = ADP + protein N-phospho-L-histidine.</text>
        <dbReference type="EC" id="2.7.13.3"/>
    </reaction>
</comment>
<dbReference type="Pfam" id="PF00072">
    <property type="entry name" value="Response_reg"/>
    <property type="match status" value="1"/>
</dbReference>
<sequence>MTSSESIRFRVQAVLGLLVIALVTICAFSAEHAFERRQQARRVMALTEVSRDLFTAMNALRLERGATDGLLHTPGEPTAEDIDYKVQMRRRATAELDKALPKLRAITPGGDPYGESEIARRLAQVVTLRDQADAAISLPPNQRPKGLPEQWFNGATALTGAITETTERLAAEVGRTDPFIAEMMNIGQLAWSARAEAGTDSLLWGRASIVDKPLTPEQRDQFSALVGQVDIQWSDLMADALHKQAPPGVMAAIRKAEQIYFGQDRGMRTEILNALIAGKHSPVTPAQQRALNTPGLESLMGVASAAFDEATARAGQQADAAQRQLYAALGVMLVAIAFGLGANLFIGAQVLQPIGRITAAMRSVAEGELETEIPDTARRDEVGELARALSVFRANAVAKQRMNEELLQSRIAEETAEASSRAKAEFLANMSHEIRTPLTSVIGFAGLLAKTPELPEKARVYISRIITGGKALHALVNDILDFSRIEAGQIELEPLPLALEPFLSETLDLERPEAEAKGLALRLEMAETAPEELVVDGVRLRQVLMNLVGNAIKFTAEGSVTLSVSRPGPGKVLFKVVDTGSGVAAEHGERLFQRFSQVDASNTRRHGGAGLGLAISKGLVELMGGEIGLHSESGKGSIFWFSLPEPKASRGREVEPGAESGVRLGQLRVLVVDDVATNRELVTAMLSPYAASLREASNGAEAVAAAQRDRFDVILMDLQMPVMDGMAAARAIRRSPLNADTPILAVSANVMTPQVMACADAGMNDHIGKPIDPAELLSKIGRWTTQAAA</sequence>
<dbReference type="InterPro" id="IPR003660">
    <property type="entry name" value="HAMP_dom"/>
</dbReference>
<evidence type="ECO:0000313" key="13">
    <source>
        <dbReference type="EMBL" id="QUD89987.1"/>
    </source>
</evidence>
<comment type="subcellular location">
    <subcellularLocation>
        <location evidence="2">Membrane</location>
    </subcellularLocation>
</comment>
<reference evidence="13" key="1">
    <citation type="submission" date="2021-04" db="EMBL/GenBank/DDBJ databases">
        <title>The complete genome sequence of Caulobacter sp. S6.</title>
        <authorList>
            <person name="Tang Y."/>
            <person name="Ouyang W."/>
            <person name="Liu Q."/>
            <person name="Huang B."/>
            <person name="Guo Z."/>
            <person name="Lei P."/>
        </authorList>
    </citation>
    <scope>NUCLEOTIDE SEQUENCE</scope>
    <source>
        <strain evidence="13">S6</strain>
    </source>
</reference>
<dbReference type="InterPro" id="IPR036097">
    <property type="entry name" value="HisK_dim/P_sf"/>
</dbReference>
<dbReference type="InterPro" id="IPR005467">
    <property type="entry name" value="His_kinase_dom"/>
</dbReference>
<organism evidence="13 14">
    <name type="scientific">Phenylobacterium montanum</name>
    <dbReference type="NCBI Taxonomy" id="2823693"/>
    <lineage>
        <taxon>Bacteria</taxon>
        <taxon>Pseudomonadati</taxon>
        <taxon>Pseudomonadota</taxon>
        <taxon>Alphaproteobacteria</taxon>
        <taxon>Caulobacterales</taxon>
        <taxon>Caulobacteraceae</taxon>
        <taxon>Phenylobacterium</taxon>
    </lineage>
</organism>
<dbReference type="CDD" id="cd00082">
    <property type="entry name" value="HisKA"/>
    <property type="match status" value="1"/>
</dbReference>
<dbReference type="InterPro" id="IPR011006">
    <property type="entry name" value="CheY-like_superfamily"/>
</dbReference>
<evidence type="ECO:0000259" key="10">
    <source>
        <dbReference type="PROSITE" id="PS50109"/>
    </source>
</evidence>
<dbReference type="InterPro" id="IPR001789">
    <property type="entry name" value="Sig_transdc_resp-reg_receiver"/>
</dbReference>
<dbReference type="GO" id="GO:0016020">
    <property type="term" value="C:membrane"/>
    <property type="evidence" value="ECO:0007669"/>
    <property type="project" value="UniProtKB-SubCell"/>
</dbReference>
<evidence type="ECO:0000256" key="4">
    <source>
        <dbReference type="ARBA" id="ARBA00022553"/>
    </source>
</evidence>
<dbReference type="PROSITE" id="PS50109">
    <property type="entry name" value="HIS_KIN"/>
    <property type="match status" value="1"/>
</dbReference>
<dbReference type="InterPro" id="IPR004358">
    <property type="entry name" value="Sig_transdc_His_kin-like_C"/>
</dbReference>
<dbReference type="PROSITE" id="PS50110">
    <property type="entry name" value="RESPONSE_REGULATORY"/>
    <property type="match status" value="1"/>
</dbReference>
<feature type="domain" description="HAMP" evidence="12">
    <location>
        <begin position="348"/>
        <end position="401"/>
    </location>
</feature>
<keyword evidence="4 8" id="KW-0597">Phosphoprotein</keyword>
<gene>
    <name evidence="13" type="ORF">KCG34_09035</name>
</gene>
<dbReference type="InterPro" id="IPR003661">
    <property type="entry name" value="HisK_dim/P_dom"/>
</dbReference>
<dbReference type="SMART" id="SM00388">
    <property type="entry name" value="HisKA"/>
    <property type="match status" value="1"/>
</dbReference>
<dbReference type="EC" id="2.7.13.3" evidence="3"/>
<keyword evidence="9" id="KW-0812">Transmembrane</keyword>
<evidence type="ECO:0000256" key="5">
    <source>
        <dbReference type="ARBA" id="ARBA00022679"/>
    </source>
</evidence>
<protein>
    <recommendedName>
        <fullName evidence="3">histidine kinase</fullName>
        <ecNumber evidence="3">2.7.13.3</ecNumber>
    </recommendedName>
</protein>
<dbReference type="PRINTS" id="PR00344">
    <property type="entry name" value="BCTRLSENSOR"/>
</dbReference>
<dbReference type="SMART" id="SM00448">
    <property type="entry name" value="REC"/>
    <property type="match status" value="1"/>
</dbReference>
<feature type="domain" description="Histidine kinase" evidence="10">
    <location>
        <begin position="429"/>
        <end position="647"/>
    </location>
</feature>
<evidence type="ECO:0000256" key="2">
    <source>
        <dbReference type="ARBA" id="ARBA00004370"/>
    </source>
</evidence>
<dbReference type="EMBL" id="CP073078">
    <property type="protein sequence ID" value="QUD89987.1"/>
    <property type="molecule type" value="Genomic_DNA"/>
</dbReference>
<dbReference type="KEGG" id="caul:KCG34_09035"/>
<keyword evidence="7" id="KW-0902">Two-component regulatory system</keyword>
<proteinExistence type="predicted"/>
<dbReference type="CDD" id="cd17546">
    <property type="entry name" value="REC_hyHK_CKI1_RcsC-like"/>
    <property type="match status" value="1"/>
</dbReference>
<dbReference type="Gene3D" id="3.40.50.2300">
    <property type="match status" value="1"/>
</dbReference>
<dbReference type="SMART" id="SM00304">
    <property type="entry name" value="HAMP"/>
    <property type="match status" value="1"/>
</dbReference>
<dbReference type="PANTHER" id="PTHR45339:SF1">
    <property type="entry name" value="HYBRID SIGNAL TRANSDUCTION HISTIDINE KINASE J"/>
    <property type="match status" value="1"/>
</dbReference>
<evidence type="ECO:0000313" key="14">
    <source>
        <dbReference type="Proteomes" id="UP000676409"/>
    </source>
</evidence>
<evidence type="ECO:0000259" key="12">
    <source>
        <dbReference type="PROSITE" id="PS50885"/>
    </source>
</evidence>
<dbReference type="PROSITE" id="PS50885">
    <property type="entry name" value="HAMP"/>
    <property type="match status" value="1"/>
</dbReference>
<dbReference type="SUPFAM" id="SSF47384">
    <property type="entry name" value="Homodimeric domain of signal transducing histidine kinase"/>
    <property type="match status" value="1"/>
</dbReference>
<dbReference type="AlphaFoldDB" id="A0A975IWE4"/>
<dbReference type="CDD" id="cd06225">
    <property type="entry name" value="HAMP"/>
    <property type="match status" value="1"/>
</dbReference>
<keyword evidence="5" id="KW-0808">Transferase</keyword>
<dbReference type="Gene3D" id="6.10.340.10">
    <property type="match status" value="1"/>
</dbReference>